<proteinExistence type="predicted"/>
<gene>
    <name evidence="1" type="ORF">E7Z57_00705</name>
</gene>
<reference evidence="1 2" key="1">
    <citation type="submission" date="2019-04" db="EMBL/GenBank/DDBJ databases">
        <title>Complete Genome of UW386 and Higher Quality Genome of UW700.</title>
        <authorList>
            <person name="Jacobs J."/>
            <person name="Perez A."/>
            <person name="Steidl O."/>
            <person name="Allen C."/>
        </authorList>
    </citation>
    <scope>NUCLEOTIDE SEQUENCE [LARGE SCALE GENOMIC DNA]</scope>
    <source>
        <strain evidence="1 2">UW386</strain>
    </source>
</reference>
<organism evidence="1 2">
    <name type="scientific">Ralstonia solanacearum</name>
    <name type="common">Pseudomonas solanacearum</name>
    <dbReference type="NCBI Taxonomy" id="305"/>
    <lineage>
        <taxon>Bacteria</taxon>
        <taxon>Pseudomonadati</taxon>
        <taxon>Pseudomonadota</taxon>
        <taxon>Betaproteobacteria</taxon>
        <taxon>Burkholderiales</taxon>
        <taxon>Burkholderiaceae</taxon>
        <taxon>Ralstonia</taxon>
        <taxon>Ralstonia solanacearum species complex</taxon>
    </lineage>
</organism>
<evidence type="ECO:0000313" key="2">
    <source>
        <dbReference type="Proteomes" id="UP000310553"/>
    </source>
</evidence>
<accession>A0AA92E9F7</accession>
<protein>
    <submittedName>
        <fullName evidence="1">Uncharacterized protein</fullName>
    </submittedName>
</protein>
<name>A0AA92E9F7_RALSL</name>
<sequence>MKNARPQQVETSASDKWHFSGNLPARINTATASFLAALIEGQKLTGLEAVFSQSTTRAAAWVFYLESKYGWNIQRRDVACGTNDGRISWATCYWLSAQDRELAFAAGARAWVDAVNAATEKRRANAEAVKAEAARLNAKRGAA</sequence>
<dbReference type="EMBL" id="CP039339">
    <property type="protein sequence ID" value="QCX47759.1"/>
    <property type="molecule type" value="Genomic_DNA"/>
</dbReference>
<dbReference type="AlphaFoldDB" id="A0AA92E9F7"/>
<dbReference type="Proteomes" id="UP000310553">
    <property type="component" value="Chromosome"/>
</dbReference>
<evidence type="ECO:0000313" key="1">
    <source>
        <dbReference type="EMBL" id="QCX47759.1"/>
    </source>
</evidence>